<sequence length="269" mass="31704">MALRQLNSLKLLFFNFTQLQNRPVLYLSNGDKVQGNQQLQSQILSTIYVEGLCSKYLLLRQLFPAFYHQFEQPIQRGSRSHFLQGPCSLYMSWIWQLERRDPQLLNRANFEFSIAIVKLEGSYYSVLMGKAMREFISYKKFRNSQFYNQGEGYWLYLDFDLASDVTLEEILRIGGLEVEDCTSYRLSVAGRFSKLLIRKDNLHVEFRHQGIAKQVIALNDLQRCVNRTAIYRHIIQAILYLFIFSLYKDYSKFCCYNQALNQSNQISHS</sequence>
<keyword evidence="2" id="KW-1185">Reference proteome</keyword>
<evidence type="ECO:0000313" key="1">
    <source>
        <dbReference type="EMBL" id="TNV88060.1"/>
    </source>
</evidence>
<proteinExistence type="predicted"/>
<organism evidence="1 2">
    <name type="scientific">Halteria grandinella</name>
    <dbReference type="NCBI Taxonomy" id="5974"/>
    <lineage>
        <taxon>Eukaryota</taxon>
        <taxon>Sar</taxon>
        <taxon>Alveolata</taxon>
        <taxon>Ciliophora</taxon>
        <taxon>Intramacronucleata</taxon>
        <taxon>Spirotrichea</taxon>
        <taxon>Stichotrichia</taxon>
        <taxon>Sporadotrichida</taxon>
        <taxon>Halteriidae</taxon>
        <taxon>Halteria</taxon>
    </lineage>
</organism>
<gene>
    <name evidence="1" type="ORF">FGO68_gene6924</name>
</gene>
<accession>A0A8J8P941</accession>
<evidence type="ECO:0000313" key="2">
    <source>
        <dbReference type="Proteomes" id="UP000785679"/>
    </source>
</evidence>
<protein>
    <submittedName>
        <fullName evidence="1">Uncharacterized protein</fullName>
    </submittedName>
</protein>
<comment type="caution">
    <text evidence="1">The sequence shown here is derived from an EMBL/GenBank/DDBJ whole genome shotgun (WGS) entry which is preliminary data.</text>
</comment>
<dbReference type="Proteomes" id="UP000785679">
    <property type="component" value="Unassembled WGS sequence"/>
</dbReference>
<name>A0A8J8P941_HALGN</name>
<dbReference type="AlphaFoldDB" id="A0A8J8P941"/>
<dbReference type="EMBL" id="RRYP01000082">
    <property type="protein sequence ID" value="TNV88060.1"/>
    <property type="molecule type" value="Genomic_DNA"/>
</dbReference>
<reference evidence="1" key="1">
    <citation type="submission" date="2019-06" db="EMBL/GenBank/DDBJ databases">
        <authorList>
            <person name="Zheng W."/>
        </authorList>
    </citation>
    <scope>NUCLEOTIDE SEQUENCE</scope>
    <source>
        <strain evidence="1">QDHG01</strain>
    </source>
</reference>